<feature type="compositionally biased region" description="Pro residues" evidence="3">
    <location>
        <begin position="891"/>
        <end position="901"/>
    </location>
</feature>
<feature type="compositionally biased region" description="Basic and acidic residues" evidence="3">
    <location>
        <begin position="480"/>
        <end position="493"/>
    </location>
</feature>
<dbReference type="GO" id="GO:0005737">
    <property type="term" value="C:cytoplasm"/>
    <property type="evidence" value="ECO:0007669"/>
    <property type="project" value="UniProtKB-SubCell"/>
</dbReference>
<feature type="compositionally biased region" description="Polar residues" evidence="3">
    <location>
        <begin position="494"/>
        <end position="520"/>
    </location>
</feature>
<feature type="region of interest" description="Disordered" evidence="3">
    <location>
        <begin position="340"/>
        <end position="388"/>
    </location>
</feature>
<dbReference type="InterPro" id="IPR000219">
    <property type="entry name" value="DH_dom"/>
</dbReference>
<organism evidence="5">
    <name type="scientific">Timema shepardi</name>
    <name type="common">Walking stick</name>
    <dbReference type="NCBI Taxonomy" id="629360"/>
    <lineage>
        <taxon>Eukaryota</taxon>
        <taxon>Metazoa</taxon>
        <taxon>Ecdysozoa</taxon>
        <taxon>Arthropoda</taxon>
        <taxon>Hexapoda</taxon>
        <taxon>Insecta</taxon>
        <taxon>Pterygota</taxon>
        <taxon>Neoptera</taxon>
        <taxon>Polyneoptera</taxon>
        <taxon>Phasmatodea</taxon>
        <taxon>Timematodea</taxon>
        <taxon>Timematoidea</taxon>
        <taxon>Timematidae</taxon>
        <taxon>Timema</taxon>
    </lineage>
</organism>
<feature type="compositionally biased region" description="Basic and acidic residues" evidence="3">
    <location>
        <begin position="1542"/>
        <end position="1555"/>
    </location>
</feature>
<dbReference type="Pfam" id="PF00621">
    <property type="entry name" value="RhoGEF"/>
    <property type="match status" value="1"/>
</dbReference>
<gene>
    <name evidence="5" type="ORF">TSIB3V08_LOCUS7044</name>
</gene>
<evidence type="ECO:0000256" key="1">
    <source>
        <dbReference type="ARBA" id="ARBA00004496"/>
    </source>
</evidence>
<dbReference type="PANTHER" id="PTHR46006:SF5">
    <property type="entry name" value="DH DOMAIN-CONTAINING PROTEIN"/>
    <property type="match status" value="1"/>
</dbReference>
<feature type="region of interest" description="Disordered" evidence="3">
    <location>
        <begin position="280"/>
        <end position="309"/>
    </location>
</feature>
<dbReference type="GO" id="GO:0005085">
    <property type="term" value="F:guanyl-nucleotide exchange factor activity"/>
    <property type="evidence" value="ECO:0007669"/>
    <property type="project" value="InterPro"/>
</dbReference>
<dbReference type="PROSITE" id="PS50010">
    <property type="entry name" value="DH_2"/>
    <property type="match status" value="1"/>
</dbReference>
<feature type="region of interest" description="Disordered" evidence="3">
    <location>
        <begin position="437"/>
        <end position="586"/>
    </location>
</feature>
<feature type="domain" description="DH" evidence="4">
    <location>
        <begin position="1669"/>
        <end position="1772"/>
    </location>
</feature>
<feature type="compositionally biased region" description="Pro residues" evidence="3">
    <location>
        <begin position="956"/>
        <end position="965"/>
    </location>
</feature>
<feature type="compositionally biased region" description="Polar residues" evidence="3">
    <location>
        <begin position="449"/>
        <end position="458"/>
    </location>
</feature>
<dbReference type="GO" id="GO:0035025">
    <property type="term" value="P:positive regulation of Rho protein signal transduction"/>
    <property type="evidence" value="ECO:0007669"/>
    <property type="project" value="TreeGrafter"/>
</dbReference>
<reference evidence="5" key="1">
    <citation type="submission" date="2020-11" db="EMBL/GenBank/DDBJ databases">
        <authorList>
            <person name="Tran Van P."/>
        </authorList>
    </citation>
    <scope>NUCLEOTIDE SEQUENCE</scope>
</reference>
<dbReference type="EMBL" id="OC003198">
    <property type="protein sequence ID" value="CAD7262949.1"/>
    <property type="molecule type" value="Genomic_DNA"/>
</dbReference>
<feature type="compositionally biased region" description="Pro residues" evidence="3">
    <location>
        <begin position="1475"/>
        <end position="1487"/>
    </location>
</feature>
<feature type="compositionally biased region" description="Basic and acidic residues" evidence="3">
    <location>
        <begin position="349"/>
        <end position="363"/>
    </location>
</feature>
<feature type="region of interest" description="Disordered" evidence="3">
    <location>
        <begin position="852"/>
        <end position="911"/>
    </location>
</feature>
<feature type="compositionally biased region" description="Polar residues" evidence="3">
    <location>
        <begin position="929"/>
        <end position="952"/>
    </location>
</feature>
<feature type="region of interest" description="Disordered" evidence="3">
    <location>
        <begin position="929"/>
        <end position="983"/>
    </location>
</feature>
<evidence type="ECO:0000259" key="4">
    <source>
        <dbReference type="PROSITE" id="PS50010"/>
    </source>
</evidence>
<evidence type="ECO:0000313" key="5">
    <source>
        <dbReference type="EMBL" id="CAD7262949.1"/>
    </source>
</evidence>
<feature type="compositionally biased region" description="Acidic residues" evidence="3">
    <location>
        <begin position="297"/>
        <end position="309"/>
    </location>
</feature>
<dbReference type="InterPro" id="IPR035899">
    <property type="entry name" value="DBL_dom_sf"/>
</dbReference>
<comment type="subcellular location">
    <subcellularLocation>
        <location evidence="1">Cytoplasm</location>
    </subcellularLocation>
</comment>
<dbReference type="PANTHER" id="PTHR46006">
    <property type="entry name" value="RHO GUANINE NUCLEOTIDE EXCHANGE FACTOR AT 64C, ISOFORM A"/>
    <property type="match status" value="1"/>
</dbReference>
<dbReference type="SUPFAM" id="SSF48065">
    <property type="entry name" value="DBL homology domain (DH-domain)"/>
    <property type="match status" value="1"/>
</dbReference>
<feature type="compositionally biased region" description="Pro residues" evidence="3">
    <location>
        <begin position="140"/>
        <end position="151"/>
    </location>
</feature>
<evidence type="ECO:0000256" key="2">
    <source>
        <dbReference type="ARBA" id="ARBA00022490"/>
    </source>
</evidence>
<feature type="region of interest" description="Disordered" evidence="3">
    <location>
        <begin position="1017"/>
        <end position="1036"/>
    </location>
</feature>
<feature type="compositionally biased region" description="Polar residues" evidence="3">
    <location>
        <begin position="534"/>
        <end position="548"/>
    </location>
</feature>
<feature type="compositionally biased region" description="Basic and acidic residues" evidence="3">
    <location>
        <begin position="281"/>
        <end position="292"/>
    </location>
</feature>
<feature type="compositionally biased region" description="Basic and acidic residues" evidence="3">
    <location>
        <begin position="437"/>
        <end position="448"/>
    </location>
</feature>
<feature type="compositionally biased region" description="Basic and acidic residues" evidence="3">
    <location>
        <begin position="1593"/>
        <end position="1607"/>
    </location>
</feature>
<feature type="compositionally biased region" description="Polar residues" evidence="3">
    <location>
        <begin position="364"/>
        <end position="388"/>
    </location>
</feature>
<feature type="region of interest" description="Disordered" evidence="3">
    <location>
        <begin position="1813"/>
        <end position="1977"/>
    </location>
</feature>
<dbReference type="Gene3D" id="1.20.900.10">
    <property type="entry name" value="Dbl homology (DH) domain"/>
    <property type="match status" value="1"/>
</dbReference>
<feature type="region of interest" description="Disordered" evidence="3">
    <location>
        <begin position="1534"/>
        <end position="1559"/>
    </location>
</feature>
<feature type="region of interest" description="Disordered" evidence="3">
    <location>
        <begin position="1593"/>
        <end position="1628"/>
    </location>
</feature>
<feature type="region of interest" description="Disordered" evidence="3">
    <location>
        <begin position="126"/>
        <end position="235"/>
    </location>
</feature>
<dbReference type="InterPro" id="IPR051480">
    <property type="entry name" value="Endocytic_GEF_Adapter"/>
</dbReference>
<feature type="region of interest" description="Disordered" evidence="3">
    <location>
        <begin position="1472"/>
        <end position="1498"/>
    </location>
</feature>
<feature type="region of interest" description="Disordered" evidence="3">
    <location>
        <begin position="620"/>
        <end position="663"/>
    </location>
</feature>
<keyword evidence="2" id="KW-0963">Cytoplasm</keyword>
<accession>A0A7R9AZ88</accession>
<feature type="compositionally biased region" description="Polar residues" evidence="3">
    <location>
        <begin position="1609"/>
        <end position="1628"/>
    </location>
</feature>
<feature type="compositionally biased region" description="Low complexity" evidence="3">
    <location>
        <begin position="568"/>
        <end position="586"/>
    </location>
</feature>
<proteinExistence type="predicted"/>
<evidence type="ECO:0000256" key="3">
    <source>
        <dbReference type="SAM" id="MobiDB-lite"/>
    </source>
</evidence>
<sequence>MKYAETWLYGSVSGPPGSNACPQRPALFLYHHPPPPVTVIPEVRQHSVVMVSPASPASNYAVVVCSCPEFLTGTQRNKKNSPVCKKCGGSRVMWGGGTVRAPGHVMTSGGTVNGMGGTVRVGVGGPTRIRPSLLGVTPLPSNPTPQKPMTPDPYDMMRRNRLGSITPTEMSRKFSIAETTEGRSRQSQFETGRVRAKSTSPGRKNMRRSPSPPSRDSRKTHRPSPESQRRLSRRELEWEEDNLNLNFAMDSPDGSKRKSILECDVNAYELIAKYLKNGGKLLEDRDGGKRLNNETFTSDDDVLDDDELSDNMSDNALEDLPKSGVRNSNERFIAHKNMSRLPSSTASHLKTDRNTKRRFESVQKTKPVKSSNKGSSNCVSPISNGNSPRSCGITIGGQTIKIFNGSNPSTVEEEGEYVSDDAMIDDHVGSEVIRDIPRPTEEIKENQRVTRSSPNNSMIPRLSSPRRPPRKLKNSFGGSNRDETESFVIEKRSTQVTNSGPAESGSLSISHAGTNVTSSPLPEVSTIKSILKKPSTTSPGATEASPSLKTFGDTISKPDRSASGGGRRAASITTTTTNTSPSPLTGSASCAAGSNFYLPTFQEYKQQNRKKKQVQFKVAGDEQVTQVQHQPDGQHAVSPPSSDYVINPSSIKRPLPKTGQDGPLTAVKNDIKEKETQNDVPTITQDNAEENVITVISDEKVRKSFDTTRSSSNESVLTSSDTVEERVTLEGRSRGGDLQYFGDSEGDTAVLNCSDVLKSSYEQDEFGTTPDQGVVGQSIPAVYFGQYGVSSLLDELSQPGSTTTVVTLRRSLSERLSTTPISSYLAEHRRAAVLFNDTMRLRQRGVRHSDARLVFSDPGSPSERITISNPIPIDRKHQRMLSPVRPRPKEPPPPPPPPPNVPHTLPEIPPRQIFPFSKKHIEEIIKPNHQSPSGVLSHQSQTVTAKQKTSSGRKIPPAPPIPIKPRPSSWSPPHLTTASADRGDTLSIVVKKEHRNSDPGPSPSLLRLHVVTTDPETSGAVHGVRFGTSPDIDQDPKSVESLGNARSVVTVSSPSVGSRSPHGVHRLEIINGDSISTLSKSRRTSILINGEDAATVSNTSFVIDNQSGCKKDNINRVTISVGGDVSGSPTAYGSPVMNRSSSCTVIDTGTETRYNRSSSLTLVSSASKSTTVIPVSPDPHPQNMLLFLDHCTNVEVNGEASELVLDTSRLKGDVPKTCSNITLNGECDNTKNENSTKEVDACDTNPLHQLSCNRRPSDTVIAAAMQDSEALWDPVEAVKRNLVPHVCGKNDSDVSSELDQAENCSEDVDTISLLSEKLKEDFYVVTSTNARILESRLSKDLIEVPDVLLEATEDEDEEECDYNSHFPIQAPHNSPSTLDASLTGVSKVDDLASDDDSDLITGKVIDDYEGSSSINDENEECESTRHLSLSLPRFILEEKDTQDDEVDVLGGKDIGEDDENIYDSIKEHIYEELPDTPPPLPLSPPPSLDDLEEGKRGSRSIFEGASKYDILSYLEGAKERGIVPEECYYSGGDSANGDEILDDKQLDPSSHERMNSLDLGDLSSRVSHLSNNSDSSEDSCNLIITNIDDEAPSDKVRKSSADIERNDSGVGSETSKSSRSRWQQQPVSISEDQQHLCEDCDQPVETQVTDSGVMFAPLVCWKCGKKRAERKETIAEIVETEEKYGRDLRIILEEFYRPMLVAGLLTAEQLAAIFLNSEELFDNSTALADKLRDNLEIAIEQGDEDLLTVDIGKLFLEAAPMLHAFESYCTRQAQTPTPFQNKFKVRGEGGRSSLLHKSIYYTLLDTPHILKGSSPGPPSILKDSSPGPPSILKDSCPDPPSILKGSSPDPPSILKDSSPGPPSILKGSSPDPPSILKDSGPDPTPILKDSCPDPPPILKDSGPDPPSILKDSGPDPPSILKDSCPDPPPILKDSGPDPPSILKDSSPNTPSILKDSGPDPPSILKDSSPDPPPILKESNLTLLGLYYDPIL</sequence>
<feature type="compositionally biased region" description="Basic and acidic residues" evidence="3">
    <location>
        <begin position="223"/>
        <end position="235"/>
    </location>
</feature>
<name>A0A7R9AZ88_TIMSH</name>
<protein>
    <recommendedName>
        <fullName evidence="4">DH domain-containing protein</fullName>
    </recommendedName>
</protein>